<dbReference type="PANTHER" id="PTHR10174:SF208">
    <property type="entry name" value="CRAL-TRIO DOMAIN-CONTAINING PROTEIN DDB_G0278031"/>
    <property type="match status" value="1"/>
</dbReference>
<feature type="region of interest" description="Disordered" evidence="1">
    <location>
        <begin position="150"/>
        <end position="169"/>
    </location>
</feature>
<feature type="domain" description="CRAL-TRIO" evidence="2">
    <location>
        <begin position="124"/>
        <end position="342"/>
    </location>
</feature>
<dbReference type="Gene3D" id="3.40.525.10">
    <property type="entry name" value="CRAL-TRIO lipid binding domain"/>
    <property type="match status" value="1"/>
</dbReference>
<proteinExistence type="predicted"/>
<dbReference type="GO" id="GO:1902936">
    <property type="term" value="F:phosphatidylinositol bisphosphate binding"/>
    <property type="evidence" value="ECO:0007669"/>
    <property type="project" value="TreeGrafter"/>
</dbReference>
<feature type="compositionally biased region" description="Low complexity" evidence="1">
    <location>
        <begin position="192"/>
        <end position="211"/>
    </location>
</feature>
<evidence type="ECO:0000313" key="3">
    <source>
        <dbReference type="EMBL" id="OEU18399.1"/>
    </source>
</evidence>
<dbReference type="InParanoid" id="A0A1E7FJP0"/>
<protein>
    <recommendedName>
        <fullName evidence="2">CRAL-TRIO domain-containing protein</fullName>
    </recommendedName>
</protein>
<feature type="region of interest" description="Disordered" evidence="1">
    <location>
        <begin position="1"/>
        <end position="55"/>
    </location>
</feature>
<evidence type="ECO:0000256" key="1">
    <source>
        <dbReference type="SAM" id="MobiDB-lite"/>
    </source>
</evidence>
<dbReference type="EMBL" id="KV784356">
    <property type="protein sequence ID" value="OEU18399.1"/>
    <property type="molecule type" value="Genomic_DNA"/>
</dbReference>
<feature type="region of interest" description="Disordered" evidence="1">
    <location>
        <begin position="190"/>
        <end position="215"/>
    </location>
</feature>
<keyword evidence="4" id="KW-1185">Reference proteome</keyword>
<dbReference type="Pfam" id="PF00650">
    <property type="entry name" value="CRAL_TRIO"/>
    <property type="match status" value="1"/>
</dbReference>
<reference evidence="3 4" key="1">
    <citation type="submission" date="2016-09" db="EMBL/GenBank/DDBJ databases">
        <title>Extensive genetic diversity and differential bi-allelic expression allows diatom success in the polar Southern Ocean.</title>
        <authorList>
            <consortium name="DOE Joint Genome Institute"/>
            <person name="Mock T."/>
            <person name="Otillar R.P."/>
            <person name="Strauss J."/>
            <person name="Dupont C."/>
            <person name="Frickenhaus S."/>
            <person name="Maumus F."/>
            <person name="Mcmullan M."/>
            <person name="Sanges R."/>
            <person name="Schmutz J."/>
            <person name="Toseland A."/>
            <person name="Valas R."/>
            <person name="Veluchamy A."/>
            <person name="Ward B.J."/>
            <person name="Allen A."/>
            <person name="Barry K."/>
            <person name="Falciatore A."/>
            <person name="Ferrante M."/>
            <person name="Fortunato A.E."/>
            <person name="Gloeckner G."/>
            <person name="Gruber A."/>
            <person name="Hipkin R."/>
            <person name="Janech M."/>
            <person name="Kroth P."/>
            <person name="Leese F."/>
            <person name="Lindquist E."/>
            <person name="Lyon B.R."/>
            <person name="Martin J."/>
            <person name="Mayer C."/>
            <person name="Parker M."/>
            <person name="Quesneville H."/>
            <person name="Raymond J."/>
            <person name="Uhlig C."/>
            <person name="Valentin K.U."/>
            <person name="Worden A.Z."/>
            <person name="Armbrust E.V."/>
            <person name="Bowler C."/>
            <person name="Green B."/>
            <person name="Moulton V."/>
            <person name="Van Oosterhout C."/>
            <person name="Grigoriev I."/>
        </authorList>
    </citation>
    <scope>NUCLEOTIDE SEQUENCE [LARGE SCALE GENOMIC DNA]</scope>
    <source>
        <strain evidence="3 4">CCMP1102</strain>
    </source>
</reference>
<evidence type="ECO:0000259" key="2">
    <source>
        <dbReference type="PROSITE" id="PS50191"/>
    </source>
</evidence>
<accession>A0A1E7FJP0</accession>
<dbReference type="Proteomes" id="UP000095751">
    <property type="component" value="Unassembled WGS sequence"/>
</dbReference>
<evidence type="ECO:0000313" key="4">
    <source>
        <dbReference type="Proteomes" id="UP000095751"/>
    </source>
</evidence>
<dbReference type="CDD" id="cd00170">
    <property type="entry name" value="SEC14"/>
    <property type="match status" value="1"/>
</dbReference>
<dbReference type="AlphaFoldDB" id="A0A1E7FJP0"/>
<dbReference type="SUPFAM" id="SSF52087">
    <property type="entry name" value="CRAL/TRIO domain"/>
    <property type="match status" value="1"/>
</dbReference>
<feature type="compositionally biased region" description="Low complexity" evidence="1">
    <location>
        <begin position="32"/>
        <end position="50"/>
    </location>
</feature>
<dbReference type="KEGG" id="fcy:FRACYDRAFT_236677"/>
<dbReference type="InterPro" id="IPR036865">
    <property type="entry name" value="CRAL-TRIO_dom_sf"/>
</dbReference>
<sequence length="363" mass="39967">MTSTTTPIEGEGIPVIGLSSNNEDYCDGDETSSSAAEQSAAEQESSSSSSDPSILTQSEIRWAKEIKASIRKEDDTLAKTITDLEYGQLAIITKGKLDRAIKMVHRLSIFKQEHDLDTDGANIAPDDITSLIEKAIESITNLEKKSPGFFMSFGREDDEDDDKDEKKSKNKTSVIAFNLTAFNPRKYHIKKSSSSDTDNADANADADSSGTDTDDATTAKEWKILYTGLYYLFEAASSTIATIRSGTDFICNCDLIGYNNYSNDITKYGASLYQDSYPIRVNGLNCVNTPLIFRAIYAIVKPFVSAHTTKVLNMSSTVPQIQDTYSPQILPKSLDGKLGSWEMKNKLTAALKLRYETKATFTL</sequence>
<gene>
    <name evidence="3" type="ORF">FRACYDRAFT_236677</name>
</gene>
<dbReference type="InterPro" id="IPR001251">
    <property type="entry name" value="CRAL-TRIO_dom"/>
</dbReference>
<dbReference type="PROSITE" id="PS50191">
    <property type="entry name" value="CRAL_TRIO"/>
    <property type="match status" value="1"/>
</dbReference>
<dbReference type="OrthoDB" id="6682367at2759"/>
<dbReference type="GO" id="GO:0016020">
    <property type="term" value="C:membrane"/>
    <property type="evidence" value="ECO:0007669"/>
    <property type="project" value="TreeGrafter"/>
</dbReference>
<organism evidence="3 4">
    <name type="scientific">Fragilariopsis cylindrus CCMP1102</name>
    <dbReference type="NCBI Taxonomy" id="635003"/>
    <lineage>
        <taxon>Eukaryota</taxon>
        <taxon>Sar</taxon>
        <taxon>Stramenopiles</taxon>
        <taxon>Ochrophyta</taxon>
        <taxon>Bacillariophyta</taxon>
        <taxon>Bacillariophyceae</taxon>
        <taxon>Bacillariophycidae</taxon>
        <taxon>Bacillariales</taxon>
        <taxon>Bacillariaceae</taxon>
        <taxon>Fragilariopsis</taxon>
    </lineage>
</organism>
<dbReference type="PANTHER" id="PTHR10174">
    <property type="entry name" value="ALPHA-TOCOPHEROL TRANSFER PROTEIN-RELATED"/>
    <property type="match status" value="1"/>
</dbReference>
<name>A0A1E7FJP0_9STRA</name>